<evidence type="ECO:0000313" key="8">
    <source>
        <dbReference type="EMBL" id="KAF2873693.1"/>
    </source>
</evidence>
<dbReference type="GO" id="GO:0016226">
    <property type="term" value="P:iron-sulfur cluster assembly"/>
    <property type="evidence" value="ECO:0007669"/>
    <property type="project" value="TreeGrafter"/>
</dbReference>
<evidence type="ECO:0000313" key="9">
    <source>
        <dbReference type="Proteomes" id="UP000481861"/>
    </source>
</evidence>
<dbReference type="EMBL" id="JAADJZ010000007">
    <property type="protein sequence ID" value="KAF2873693.1"/>
    <property type="molecule type" value="Genomic_DNA"/>
</dbReference>
<evidence type="ECO:0000256" key="5">
    <source>
        <dbReference type="ARBA" id="ARBA00093637"/>
    </source>
</evidence>
<keyword evidence="2" id="KW-0809">Transit peptide</keyword>
<accession>A0A7C8IDP4</accession>
<evidence type="ECO:0000256" key="1">
    <source>
        <dbReference type="ARBA" id="ARBA00004305"/>
    </source>
</evidence>
<dbReference type="PANTHER" id="PTHR22602">
    <property type="entry name" value="TRANSFERASE CAF17, MITOCHONDRIAL-RELATED"/>
    <property type="match status" value="1"/>
</dbReference>
<dbReference type="AlphaFoldDB" id="A0A7C8IDP4"/>
<dbReference type="InterPro" id="IPR057460">
    <property type="entry name" value="CAF17_C"/>
</dbReference>
<dbReference type="Gene3D" id="3.30.1360.120">
    <property type="entry name" value="Probable tRNA modification gtpase trme, domain 1"/>
    <property type="match status" value="1"/>
</dbReference>
<evidence type="ECO:0000259" key="7">
    <source>
        <dbReference type="Pfam" id="PF25455"/>
    </source>
</evidence>
<sequence length="441" mass="49453">MSYRSAARPYICDSCLGRLCFLRRIPLSPRRHISTSTARTALVASRCPPNLYESPQQEFERSSSKTSIPRSDPRRLYSTQQTPNRLPDLATAGFAPLPDRRLISLSGPDAAKFLQGLVTNNVDSNRRTPFYSAFLDARGRVLWDVFVWVYPELAANDWACYIEVDGGEAEALAKHLKRHKLRSKISMKLVEENEVRVAAAWGLPSAELQHAAIIASLEDPRALNFGFRCLYKEENGLPEAATSLTVPVVDTIQYHMRRYLHGIAEGPKEIPRESALPMECNIDLSNGIDFKKGCYVGQELTIRTKHTGVVRKRMLPVQLYLEQADIGKATLPDLDPTWNHKPIKSGADIKPLDEEGNVKKGRAAGKFIAGIGNVGLALCRLEMMTSMRVSAEGGSWKPNAEFGVQREEADGVEKPVKIKAIAHQWFQERERDMWDKGRNRV</sequence>
<evidence type="ECO:0000256" key="6">
    <source>
        <dbReference type="SAM" id="MobiDB-lite"/>
    </source>
</evidence>
<dbReference type="Pfam" id="PF25455">
    <property type="entry name" value="Beta-barrel_CAF17_C"/>
    <property type="match status" value="1"/>
</dbReference>
<dbReference type="NCBIfam" id="TIGR03317">
    <property type="entry name" value="ygfZ_signature"/>
    <property type="match status" value="1"/>
</dbReference>
<keyword evidence="3" id="KW-0496">Mitochondrion</keyword>
<comment type="similarity">
    <text evidence="4">Belongs to the GcvT family. CAF17/IBA57 subfamily.</text>
</comment>
<feature type="region of interest" description="Disordered" evidence="6">
    <location>
        <begin position="52"/>
        <end position="85"/>
    </location>
</feature>
<dbReference type="InterPro" id="IPR017703">
    <property type="entry name" value="YgfZ/GCV_T_CS"/>
</dbReference>
<protein>
    <recommendedName>
        <fullName evidence="5">Iron-sulfur cluster assembly factor IBA57 homolog, mitochondrial</fullName>
    </recommendedName>
</protein>
<evidence type="ECO:0000256" key="4">
    <source>
        <dbReference type="ARBA" id="ARBA00093447"/>
    </source>
</evidence>
<dbReference type="InterPro" id="IPR027266">
    <property type="entry name" value="TrmE/GcvT-like"/>
</dbReference>
<comment type="subcellular location">
    <subcellularLocation>
        <location evidence="1">Mitochondrion matrix</location>
    </subcellularLocation>
</comment>
<dbReference type="OrthoDB" id="191995at2759"/>
<evidence type="ECO:0000256" key="3">
    <source>
        <dbReference type="ARBA" id="ARBA00023128"/>
    </source>
</evidence>
<dbReference type="InterPro" id="IPR045179">
    <property type="entry name" value="YgfZ/GcvT"/>
</dbReference>
<gene>
    <name evidence="8" type="ORF">BDV95DRAFT_567559</name>
</gene>
<name>A0A7C8IDP4_9PLEO</name>
<comment type="caution">
    <text evidence="8">The sequence shown here is derived from an EMBL/GenBank/DDBJ whole genome shotgun (WGS) entry which is preliminary data.</text>
</comment>
<dbReference type="GO" id="GO:0005759">
    <property type="term" value="C:mitochondrial matrix"/>
    <property type="evidence" value="ECO:0007669"/>
    <property type="project" value="UniProtKB-SubCell"/>
</dbReference>
<feature type="domain" description="CAF17 C-terminal" evidence="7">
    <location>
        <begin position="311"/>
        <end position="393"/>
    </location>
</feature>
<proteinExistence type="inferred from homology"/>
<evidence type="ECO:0000256" key="2">
    <source>
        <dbReference type="ARBA" id="ARBA00022946"/>
    </source>
</evidence>
<reference evidence="8 9" key="1">
    <citation type="submission" date="2020-01" db="EMBL/GenBank/DDBJ databases">
        <authorList>
            <consortium name="DOE Joint Genome Institute"/>
            <person name="Haridas S."/>
            <person name="Albert R."/>
            <person name="Binder M."/>
            <person name="Bloem J."/>
            <person name="Labutti K."/>
            <person name="Salamov A."/>
            <person name="Andreopoulos B."/>
            <person name="Baker S.E."/>
            <person name="Barry K."/>
            <person name="Bills G."/>
            <person name="Bluhm B.H."/>
            <person name="Cannon C."/>
            <person name="Castanera R."/>
            <person name="Culley D.E."/>
            <person name="Daum C."/>
            <person name="Ezra D."/>
            <person name="Gonzalez J.B."/>
            <person name="Henrissat B."/>
            <person name="Kuo A."/>
            <person name="Liang C."/>
            <person name="Lipzen A."/>
            <person name="Lutzoni F."/>
            <person name="Magnuson J."/>
            <person name="Mondo S."/>
            <person name="Nolan M."/>
            <person name="Ohm R."/>
            <person name="Pangilinan J."/>
            <person name="Park H.-J.H."/>
            <person name="Ramirez L."/>
            <person name="Alfaro M."/>
            <person name="Sun H."/>
            <person name="Tritt A."/>
            <person name="Yoshinaga Y."/>
            <person name="Zwiers L.-H.L."/>
            <person name="Turgeon B.G."/>
            <person name="Goodwin S.B."/>
            <person name="Spatafora J.W."/>
            <person name="Crous P.W."/>
            <person name="Grigoriev I.V."/>
        </authorList>
    </citation>
    <scope>NUCLEOTIDE SEQUENCE [LARGE SCALE GENOMIC DNA]</scope>
    <source>
        <strain evidence="8 9">CBS 611.86</strain>
    </source>
</reference>
<dbReference type="PANTHER" id="PTHR22602:SF0">
    <property type="entry name" value="TRANSFERASE CAF17, MITOCHONDRIAL-RELATED"/>
    <property type="match status" value="1"/>
</dbReference>
<dbReference type="SUPFAM" id="SSF103025">
    <property type="entry name" value="Folate-binding domain"/>
    <property type="match status" value="1"/>
</dbReference>
<dbReference type="Proteomes" id="UP000481861">
    <property type="component" value="Unassembled WGS sequence"/>
</dbReference>
<organism evidence="8 9">
    <name type="scientific">Massariosphaeria phaeospora</name>
    <dbReference type="NCBI Taxonomy" id="100035"/>
    <lineage>
        <taxon>Eukaryota</taxon>
        <taxon>Fungi</taxon>
        <taxon>Dikarya</taxon>
        <taxon>Ascomycota</taxon>
        <taxon>Pezizomycotina</taxon>
        <taxon>Dothideomycetes</taxon>
        <taxon>Pleosporomycetidae</taxon>
        <taxon>Pleosporales</taxon>
        <taxon>Pleosporales incertae sedis</taxon>
        <taxon>Massariosphaeria</taxon>
    </lineage>
</organism>
<keyword evidence="9" id="KW-1185">Reference proteome</keyword>